<dbReference type="Pfam" id="PF01476">
    <property type="entry name" value="LysM"/>
    <property type="match status" value="1"/>
</dbReference>
<dbReference type="GO" id="GO:0004222">
    <property type="term" value="F:metalloendopeptidase activity"/>
    <property type="evidence" value="ECO:0007669"/>
    <property type="project" value="TreeGrafter"/>
</dbReference>
<sequence>MPSSRLLLTLAPALVLTACGYGWQEEPRIYPPSAANAARGSVIAGGGAAAGEYLVQPGDTLYAIGFKNQLDWKDLASWNGVTAPDYLIRSGQVLRLSPPATAVGSEVVQTRPLTPTATPLPPRPTDSAPVPVPVGPATPVIASPSTPPVVLPATPPVANAAFRWAWPTEGTLLRGYNLALGAKGIDIAGTLGQPVTASAAGKVVYSGSALKGYGELVIVKHDDSYLSAYGYNQRRLVKEGDEVRAGQTIAELGLGPEQKPALHFEIREHGKPVDPLKFLPPR</sequence>
<evidence type="ECO:0000259" key="2">
    <source>
        <dbReference type="PROSITE" id="PS51782"/>
    </source>
</evidence>
<proteinExistence type="inferred from homology"/>
<dbReference type="GO" id="GO:0009279">
    <property type="term" value="C:cell outer membrane"/>
    <property type="evidence" value="ECO:0007669"/>
    <property type="project" value="TreeGrafter"/>
</dbReference>
<dbReference type="CDD" id="cd00118">
    <property type="entry name" value="LysM"/>
    <property type="match status" value="1"/>
</dbReference>
<dbReference type="PANTHER" id="PTHR21666:SF263">
    <property type="entry name" value="MUREIN HYDROLASE ACTIVATOR NLPD"/>
    <property type="match status" value="1"/>
</dbReference>
<dbReference type="Proteomes" id="UP000282106">
    <property type="component" value="Unassembled WGS sequence"/>
</dbReference>
<reference evidence="3 4" key="1">
    <citation type="submission" date="2018-10" db="EMBL/GenBank/DDBJ databases">
        <authorList>
            <person name="Chen W.-M."/>
        </authorList>
    </citation>
    <scope>NUCLEOTIDE SEQUENCE [LARGE SCALE GENOMIC DNA]</scope>
    <source>
        <strain evidence="3 4">THS-13</strain>
    </source>
</reference>
<dbReference type="RefSeq" id="WP_123211592.1">
    <property type="nucleotide sequence ID" value="NZ_RJVO01000003.1"/>
</dbReference>
<dbReference type="EMBL" id="RJVO01000003">
    <property type="protein sequence ID" value="ROH91137.1"/>
    <property type="molecule type" value="Genomic_DNA"/>
</dbReference>
<dbReference type="PROSITE" id="PS51257">
    <property type="entry name" value="PROKAR_LIPOPROTEIN"/>
    <property type="match status" value="1"/>
</dbReference>
<evidence type="ECO:0000256" key="1">
    <source>
        <dbReference type="ARBA" id="ARBA00038420"/>
    </source>
</evidence>
<keyword evidence="4" id="KW-1185">Reference proteome</keyword>
<dbReference type="SUPFAM" id="SSF54106">
    <property type="entry name" value="LysM domain"/>
    <property type="match status" value="1"/>
</dbReference>
<dbReference type="SUPFAM" id="SSF51261">
    <property type="entry name" value="Duplicated hybrid motif"/>
    <property type="match status" value="1"/>
</dbReference>
<dbReference type="GO" id="GO:0032153">
    <property type="term" value="C:cell division site"/>
    <property type="evidence" value="ECO:0007669"/>
    <property type="project" value="TreeGrafter"/>
</dbReference>
<dbReference type="PANTHER" id="PTHR21666">
    <property type="entry name" value="PEPTIDASE-RELATED"/>
    <property type="match status" value="1"/>
</dbReference>
<dbReference type="InterPro" id="IPR036779">
    <property type="entry name" value="LysM_dom_sf"/>
</dbReference>
<dbReference type="AlphaFoldDB" id="A0A3N0VED4"/>
<gene>
    <name evidence="3" type="ORF">ED208_09265</name>
</gene>
<comment type="similarity">
    <text evidence="1">Belongs to the E.coli NlpD/Haemophilus LppB family.</text>
</comment>
<dbReference type="SMART" id="SM00257">
    <property type="entry name" value="LysM"/>
    <property type="match status" value="1"/>
</dbReference>
<dbReference type="PROSITE" id="PS51782">
    <property type="entry name" value="LYSM"/>
    <property type="match status" value="1"/>
</dbReference>
<dbReference type="InterPro" id="IPR018392">
    <property type="entry name" value="LysM"/>
</dbReference>
<evidence type="ECO:0000313" key="3">
    <source>
        <dbReference type="EMBL" id="ROH91137.1"/>
    </source>
</evidence>
<accession>A0A3N0VED4</accession>
<organism evidence="3 4">
    <name type="scientific">Stagnimonas aquatica</name>
    <dbReference type="NCBI Taxonomy" id="2689987"/>
    <lineage>
        <taxon>Bacteria</taxon>
        <taxon>Pseudomonadati</taxon>
        <taxon>Pseudomonadota</taxon>
        <taxon>Gammaproteobacteria</taxon>
        <taxon>Nevskiales</taxon>
        <taxon>Nevskiaceae</taxon>
        <taxon>Stagnimonas</taxon>
    </lineage>
</organism>
<evidence type="ECO:0000313" key="4">
    <source>
        <dbReference type="Proteomes" id="UP000282106"/>
    </source>
</evidence>
<dbReference type="Pfam" id="PF01551">
    <property type="entry name" value="Peptidase_M23"/>
    <property type="match status" value="1"/>
</dbReference>
<dbReference type="Gene3D" id="3.10.350.10">
    <property type="entry name" value="LysM domain"/>
    <property type="match status" value="1"/>
</dbReference>
<dbReference type="InterPro" id="IPR011055">
    <property type="entry name" value="Dup_hybrid_motif"/>
</dbReference>
<protein>
    <submittedName>
        <fullName evidence="3">LysM peptidoglycan-binding domain-containing protein</fullName>
    </submittedName>
</protein>
<dbReference type="CDD" id="cd12797">
    <property type="entry name" value="M23_peptidase"/>
    <property type="match status" value="1"/>
</dbReference>
<dbReference type="InterPro" id="IPR050570">
    <property type="entry name" value="Cell_wall_metabolism_enzyme"/>
</dbReference>
<dbReference type="InterPro" id="IPR016047">
    <property type="entry name" value="M23ase_b-sheet_dom"/>
</dbReference>
<feature type="domain" description="LysM" evidence="2">
    <location>
        <begin position="51"/>
        <end position="96"/>
    </location>
</feature>
<dbReference type="Gene3D" id="2.70.70.10">
    <property type="entry name" value="Glucose Permease (Domain IIA)"/>
    <property type="match status" value="1"/>
</dbReference>
<dbReference type="InParanoid" id="A0A3N0VED4"/>
<comment type="caution">
    <text evidence="3">The sequence shown here is derived from an EMBL/GenBank/DDBJ whole genome shotgun (WGS) entry which is preliminary data.</text>
</comment>
<name>A0A3N0VED4_9GAMM</name>
<dbReference type="FunCoup" id="A0A3N0VED4">
    <property type="interactions" value="129"/>
</dbReference>